<proteinExistence type="predicted"/>
<evidence type="ECO:0000313" key="1">
    <source>
        <dbReference type="EMBL" id="KXS32419.1"/>
    </source>
</evidence>
<dbReference type="Proteomes" id="UP000070578">
    <property type="component" value="Unassembled WGS sequence"/>
</dbReference>
<reference evidence="1 2" key="1">
    <citation type="submission" date="2016-02" db="EMBL/GenBank/DDBJ databases">
        <authorList>
            <person name="Wen L."/>
            <person name="He K."/>
            <person name="Yang H."/>
        </authorList>
    </citation>
    <scope>NUCLEOTIDE SEQUENCE [LARGE SCALE GENOMIC DNA]</scope>
    <source>
        <strain evidence="1">ShG14-8</strain>
    </source>
</reference>
<organism evidence="1 2">
    <name type="scientific">Candidatus Gallionella acididurans</name>
    <dbReference type="NCBI Taxonomy" id="1796491"/>
    <lineage>
        <taxon>Bacteria</taxon>
        <taxon>Pseudomonadati</taxon>
        <taxon>Pseudomonadota</taxon>
        <taxon>Betaproteobacteria</taxon>
        <taxon>Nitrosomonadales</taxon>
        <taxon>Gallionellaceae</taxon>
        <taxon>Gallionella</taxon>
    </lineage>
</organism>
<evidence type="ECO:0000313" key="2">
    <source>
        <dbReference type="Proteomes" id="UP000070578"/>
    </source>
</evidence>
<gene>
    <name evidence="1" type="ORF">AWT59_1459</name>
</gene>
<accession>A0A139BTX5</accession>
<protein>
    <submittedName>
        <fullName evidence="1">Uncharacterized protein</fullName>
    </submittedName>
</protein>
<reference evidence="1 2" key="2">
    <citation type="submission" date="2016-03" db="EMBL/GenBank/DDBJ databases">
        <title>New uncultured bacterium of the family Gallionellaceae from acid mine drainage: description and reconstruction of genome based on metagenomic analysis of microbial community.</title>
        <authorList>
            <person name="Kadnikov V."/>
            <person name="Ivasenko D."/>
            <person name="Beletsky A."/>
            <person name="Mardanov A."/>
            <person name="Danilova E."/>
            <person name="Pimenov N."/>
            <person name="Karnachuk O."/>
            <person name="Ravin N."/>
        </authorList>
    </citation>
    <scope>NUCLEOTIDE SEQUENCE [LARGE SCALE GENOMIC DNA]</scope>
    <source>
        <strain evidence="1">ShG14-8</strain>
    </source>
</reference>
<sequence>MPESGPFETPGVAAGRQIWLIEAARRSDRLRAGPDQLREHGFLRLGRKSHTLNFVIELRVTRIFPLVEKMHVKRLEEPPLRVFMLQPEDISTSAVAKLISVSISKCKLLSTLGHQ</sequence>
<dbReference type="AlphaFoldDB" id="A0A139BTX5"/>
<name>A0A139BTX5_9PROT</name>
<comment type="caution">
    <text evidence="1">The sequence shown here is derived from an EMBL/GenBank/DDBJ whole genome shotgun (WGS) entry which is preliminary data.</text>
</comment>
<dbReference type="EMBL" id="LSLI01000030">
    <property type="protein sequence ID" value="KXS32419.1"/>
    <property type="molecule type" value="Genomic_DNA"/>
</dbReference>